<dbReference type="AlphaFoldDB" id="A0A3P6BN54"/>
<reference evidence="3" key="1">
    <citation type="submission" date="2018-11" db="EMBL/GenBank/DDBJ databases">
        <authorList>
            <consortium name="Genoscope - CEA"/>
            <person name="William W."/>
        </authorList>
    </citation>
    <scope>NUCLEOTIDE SEQUENCE</scope>
</reference>
<evidence type="ECO:0000256" key="1">
    <source>
        <dbReference type="SAM" id="MobiDB-lite"/>
    </source>
</evidence>
<evidence type="ECO:0000313" key="3">
    <source>
        <dbReference type="EMBL" id="VDD03988.1"/>
    </source>
</evidence>
<accession>A0A3P6BN54</accession>
<feature type="compositionally biased region" description="Basic and acidic residues" evidence="1">
    <location>
        <begin position="205"/>
        <end position="307"/>
    </location>
</feature>
<organism evidence="3">
    <name type="scientific">Brassica campestris</name>
    <name type="common">Field mustard</name>
    <dbReference type="NCBI Taxonomy" id="3711"/>
    <lineage>
        <taxon>Eukaryota</taxon>
        <taxon>Viridiplantae</taxon>
        <taxon>Streptophyta</taxon>
        <taxon>Embryophyta</taxon>
        <taxon>Tracheophyta</taxon>
        <taxon>Spermatophyta</taxon>
        <taxon>Magnoliopsida</taxon>
        <taxon>eudicotyledons</taxon>
        <taxon>Gunneridae</taxon>
        <taxon>Pentapetalae</taxon>
        <taxon>rosids</taxon>
        <taxon>malvids</taxon>
        <taxon>Brassicales</taxon>
        <taxon>Brassicaceae</taxon>
        <taxon>Brassiceae</taxon>
        <taxon>Brassica</taxon>
    </lineage>
</organism>
<proteinExistence type="predicted"/>
<sequence>MGSKGSVQKMIQSLKEIVNCSDSEIYTMLVECHMDPNETVIRLISQGFFSSFFFPSSSCSFTDAFQEVKSKRNKNKDTKYQAESWRRGIPNRGARNSAKSSYNTARGGGNKFNSNETRLAQRGKGARNHWAGSSSAPKSDPKNAEVQEAAPAGSTGAAASSSSLPPPAYQSAWAKANPGKKTMAEIVKMGKPLHQKKVSVPRSLETQERGSKAPLKDEGSSTEKQERGSKAPLKDEGSSTEKQERGSKAPLKDEGSSTEKQERGSKAPLKDEGSSLEKQERGSKAPLKDEGKAPLKDEGSSFEKQDVSDPVPSLLKPFSVPKTHADQVAFHQHVDESQMDDEVLETKTNQVAFHPDLDQVAQLSHLRFGSFGLIGSGRASSRFNYNLEDTQETEEDSSFRQQDTNFYGGEEELRYNATDEQTSYQIDSTARNYHASSDSEREAAHHEEPPQEDPYMQNLDSFFTNVMDLRDESISPPGGGQQAAAVYQHPALYPYFNQHGMPLGYHGNFISDPFMPHGYMHPGFQQGFPVGNHQAPLVVVIPPSASSLQQQQNENTFAWQRPHMRVAPSSEVYIYSVNPNMQPPGFVQAQQLHQQQLSQQALMSLDQLRHQHQHQHHQQSAGEASSQTQEQLWPNNN</sequence>
<feature type="compositionally biased region" description="Basic and acidic residues" evidence="1">
    <location>
        <begin position="70"/>
        <end position="86"/>
    </location>
</feature>
<name>A0A3P6BN54_BRACM</name>
<feature type="region of interest" description="Disordered" evidence="1">
    <location>
        <begin position="607"/>
        <end position="637"/>
    </location>
</feature>
<dbReference type="SUPFAM" id="SSF46934">
    <property type="entry name" value="UBA-like"/>
    <property type="match status" value="1"/>
</dbReference>
<evidence type="ECO:0000259" key="2">
    <source>
        <dbReference type="Pfam" id="PF06972"/>
    </source>
</evidence>
<dbReference type="PANTHER" id="PTHR46445">
    <property type="entry name" value="RNA POLYMERASE II DEGRADATION FACTOR-LIKE PROTEIN (DUF1296)"/>
    <property type="match status" value="1"/>
</dbReference>
<feature type="domain" description="GBF-interacting protein 1 N-terminal" evidence="2">
    <location>
        <begin position="6"/>
        <end position="49"/>
    </location>
</feature>
<feature type="compositionally biased region" description="Basic and acidic residues" evidence="1">
    <location>
        <begin position="437"/>
        <end position="449"/>
    </location>
</feature>
<dbReference type="InterPro" id="IPR009060">
    <property type="entry name" value="UBA-like_sf"/>
</dbReference>
<protein>
    <recommendedName>
        <fullName evidence="2">GBF-interacting protein 1 N-terminal domain-containing protein</fullName>
    </recommendedName>
</protein>
<feature type="region of interest" description="Disordered" evidence="1">
    <location>
        <begin position="430"/>
        <end position="456"/>
    </location>
</feature>
<dbReference type="InterPro" id="IPR009719">
    <property type="entry name" value="GIP1_N"/>
</dbReference>
<feature type="region of interest" description="Disordered" evidence="1">
    <location>
        <begin position="70"/>
        <end position="320"/>
    </location>
</feature>
<gene>
    <name evidence="3" type="ORF">BRAA08T33327Z</name>
</gene>
<dbReference type="PANTHER" id="PTHR46445:SF9">
    <property type="entry name" value="GBF-INTERACTING PROTEIN 1 N-TERMINAL DOMAIN-CONTAINING PROTEIN"/>
    <property type="match status" value="1"/>
</dbReference>
<dbReference type="Pfam" id="PF06972">
    <property type="entry name" value="GIP1_N"/>
    <property type="match status" value="1"/>
</dbReference>
<feature type="compositionally biased region" description="Low complexity" evidence="1">
    <location>
        <begin position="149"/>
        <end position="163"/>
    </location>
</feature>
<dbReference type="EMBL" id="LR031575">
    <property type="protein sequence ID" value="VDD03988.1"/>
    <property type="molecule type" value="Genomic_DNA"/>
</dbReference>
<feature type="compositionally biased region" description="Polar residues" evidence="1">
    <location>
        <begin position="620"/>
        <end position="637"/>
    </location>
</feature>